<dbReference type="EMBL" id="QSND01000002">
    <property type="protein sequence ID" value="KAA6450514.1"/>
    <property type="molecule type" value="Genomic_DNA"/>
</dbReference>
<evidence type="ECO:0000313" key="2">
    <source>
        <dbReference type="EMBL" id="KAA6450514.1"/>
    </source>
</evidence>
<dbReference type="AlphaFoldDB" id="A0A5M8RUJ3"/>
<proteinExistence type="predicted"/>
<dbReference type="RefSeq" id="WP_148956486.1">
    <property type="nucleotide sequence ID" value="NZ_QSND01000002.1"/>
</dbReference>
<organism evidence="2 3">
    <name type="scientific">Bacillus swezeyi</name>
    <dbReference type="NCBI Taxonomy" id="1925020"/>
    <lineage>
        <taxon>Bacteria</taxon>
        <taxon>Bacillati</taxon>
        <taxon>Bacillota</taxon>
        <taxon>Bacilli</taxon>
        <taxon>Bacillales</taxon>
        <taxon>Bacillaceae</taxon>
        <taxon>Bacillus</taxon>
    </lineage>
</organism>
<feature type="compositionally biased region" description="Basic and acidic residues" evidence="1">
    <location>
        <begin position="149"/>
        <end position="160"/>
    </location>
</feature>
<feature type="region of interest" description="Disordered" evidence="1">
    <location>
        <begin position="140"/>
        <end position="160"/>
    </location>
</feature>
<feature type="region of interest" description="Disordered" evidence="1">
    <location>
        <begin position="181"/>
        <end position="202"/>
    </location>
</feature>
<reference evidence="2 3" key="1">
    <citation type="submission" date="2018-08" db="EMBL/GenBank/DDBJ databases">
        <title>Bacillus phenotypic plasticity.</title>
        <authorList>
            <person name="Hurtado E."/>
        </authorList>
    </citation>
    <scope>NUCLEOTIDE SEQUENCE [LARGE SCALE GENOMIC DNA]</scope>
    <source>
        <strain evidence="2 3">427</strain>
    </source>
</reference>
<gene>
    <name evidence="2" type="ORF">DX927_06475</name>
</gene>
<name>A0A5M8RUJ3_9BACI</name>
<dbReference type="Proteomes" id="UP000324326">
    <property type="component" value="Unassembled WGS sequence"/>
</dbReference>
<accession>A0A5M8RUJ3</accession>
<comment type="caution">
    <text evidence="2">The sequence shown here is derived from an EMBL/GenBank/DDBJ whole genome shotgun (WGS) entry which is preliminary data.</text>
</comment>
<protein>
    <submittedName>
        <fullName evidence="2">Uncharacterized protein</fullName>
    </submittedName>
</protein>
<sequence length="270" mass="31400">MKEVNPKKELEQKINRWKIEVNSEFMDAARLNREVDEALLAYVQASGKSPLQSAPKLMKLIADLFVKVHENIERLQIKERTREEWEQEERKYMPPMPSEVPEGYRVCACWNCNNVFRRLGKKKYCSDACGQEQRDADKRLKRTGTYLAPKRDGYLPNREENAGQKDKVRLVFTDQIELYGKRESDGNRPYSPRRDTKAKQSGDIKFGQVESDGEEKTEYEKFRDGESPGIFTVNIASGLKIYHTNGKKHEYSERDTGAWYLFQTCISHSG</sequence>
<evidence type="ECO:0000313" key="3">
    <source>
        <dbReference type="Proteomes" id="UP000324326"/>
    </source>
</evidence>
<evidence type="ECO:0000256" key="1">
    <source>
        <dbReference type="SAM" id="MobiDB-lite"/>
    </source>
</evidence>